<name>A0ABP7GUP2_9MICO</name>
<organism evidence="1 2">
    <name type="scientific">Microbacterium kribbense</name>
    <dbReference type="NCBI Taxonomy" id="433645"/>
    <lineage>
        <taxon>Bacteria</taxon>
        <taxon>Bacillati</taxon>
        <taxon>Actinomycetota</taxon>
        <taxon>Actinomycetes</taxon>
        <taxon>Micrococcales</taxon>
        <taxon>Microbacteriaceae</taxon>
        <taxon>Microbacterium</taxon>
    </lineage>
</organism>
<dbReference type="EMBL" id="BAABAF010000011">
    <property type="protein sequence ID" value="GAA3776285.1"/>
    <property type="molecule type" value="Genomic_DNA"/>
</dbReference>
<sequence length="206" mass="22909">MRSPDEQAVAAAIISLMREVVYRDVPAHEPVWEALARQRAPIADHFADIGVDVIVDETEGYAYLRTREPEEGEQELPRLVRRRSLTYNVSLLLVLLRRRMVEFEASGEAGKLVLTRDQIVDLLRVFQASSTNEARVVEQADRTIAQVADLGFLRELRGQRGAWEVRRILKAYVDAQTLSDFAARLTAYAGGAAAEDAASTPDDGGD</sequence>
<evidence type="ECO:0000313" key="2">
    <source>
        <dbReference type="Proteomes" id="UP001500540"/>
    </source>
</evidence>
<dbReference type="Pfam" id="PF13835">
    <property type="entry name" value="DUF4194"/>
    <property type="match status" value="1"/>
</dbReference>
<dbReference type="InterPro" id="IPR025449">
    <property type="entry name" value="JetB"/>
</dbReference>
<gene>
    <name evidence="1" type="ORF">GCM10022240_29770</name>
</gene>
<comment type="caution">
    <text evidence="1">The sequence shown here is derived from an EMBL/GenBank/DDBJ whole genome shotgun (WGS) entry which is preliminary data.</text>
</comment>
<dbReference type="RefSeq" id="WP_344785026.1">
    <property type="nucleotide sequence ID" value="NZ_BAABAF010000011.1"/>
</dbReference>
<reference evidence="2" key="1">
    <citation type="journal article" date="2019" name="Int. J. Syst. Evol. Microbiol.">
        <title>The Global Catalogue of Microorganisms (GCM) 10K type strain sequencing project: providing services to taxonomists for standard genome sequencing and annotation.</title>
        <authorList>
            <consortium name="The Broad Institute Genomics Platform"/>
            <consortium name="The Broad Institute Genome Sequencing Center for Infectious Disease"/>
            <person name="Wu L."/>
            <person name="Ma J."/>
        </authorList>
    </citation>
    <scope>NUCLEOTIDE SEQUENCE [LARGE SCALE GENOMIC DNA]</scope>
    <source>
        <strain evidence="2">JCM 16950</strain>
    </source>
</reference>
<protein>
    <submittedName>
        <fullName evidence="1">DUF4194 domain-containing protein</fullName>
    </submittedName>
</protein>
<proteinExistence type="predicted"/>
<accession>A0ABP7GUP2</accession>
<dbReference type="Proteomes" id="UP001500540">
    <property type="component" value="Unassembled WGS sequence"/>
</dbReference>
<evidence type="ECO:0000313" key="1">
    <source>
        <dbReference type="EMBL" id="GAA3776285.1"/>
    </source>
</evidence>
<keyword evidence="2" id="KW-1185">Reference proteome</keyword>